<evidence type="ECO:0000256" key="1">
    <source>
        <dbReference type="SAM" id="Phobius"/>
    </source>
</evidence>
<dbReference type="PANTHER" id="PTHR23028:SF53">
    <property type="entry name" value="ACYL_TRANSF_3 DOMAIN-CONTAINING PROTEIN"/>
    <property type="match status" value="1"/>
</dbReference>
<gene>
    <name evidence="3" type="ORF">GPA22_16995</name>
</gene>
<keyword evidence="1" id="KW-1133">Transmembrane helix</keyword>
<evidence type="ECO:0000313" key="3">
    <source>
        <dbReference type="EMBL" id="NMG45413.1"/>
    </source>
</evidence>
<feature type="transmembrane region" description="Helical" evidence="1">
    <location>
        <begin position="175"/>
        <end position="191"/>
    </location>
</feature>
<keyword evidence="1" id="KW-0812">Transmembrane</keyword>
<protein>
    <submittedName>
        <fullName evidence="3">Acyltransferase family protein</fullName>
    </submittedName>
</protein>
<feature type="transmembrane region" description="Helical" evidence="1">
    <location>
        <begin position="61"/>
        <end position="79"/>
    </location>
</feature>
<keyword evidence="1" id="KW-0472">Membrane</keyword>
<dbReference type="Proteomes" id="UP000623795">
    <property type="component" value="Unassembled WGS sequence"/>
</dbReference>
<dbReference type="InterPro" id="IPR002656">
    <property type="entry name" value="Acyl_transf_3_dom"/>
</dbReference>
<keyword evidence="3" id="KW-0808">Transferase</keyword>
<sequence>MVGRMLELCRAPGMKRLELLDYGRFFAAIIVVLFHYTFNGIANGKITSISHIAAVIELSKYGYLGVELFFMISGYVIFFSARSGAASRFAVGRAVRLYPAYWFAVLFTSFFALQWGGDLMSVGPRQVLANLSMLQSFFGVPHVDGVYWTLLFEVTFYGAVLLLLLFGLQKHLRTLFMFWPVLLLASLALGMNALPYLGGYYCYFSAGALFAVLKQQFRWGAVFGLAVVYGLCVKFSAGGAAHLTQAKGIEFSPVVIASVITLFFALFAFQNTKKGESLKLPLSRTFGALTYPIYLIHAHFGYMFISRFATEENKIAIYALTVSMVVAIALFVHKLIEQRLSHVWKRLFTGTIGRFVDLLQGMLLRMNTAYSVSFSRTPPGGG</sequence>
<dbReference type="PANTHER" id="PTHR23028">
    <property type="entry name" value="ACETYLTRANSFERASE"/>
    <property type="match status" value="1"/>
</dbReference>
<proteinExistence type="predicted"/>
<evidence type="ECO:0000313" key="4">
    <source>
        <dbReference type="Proteomes" id="UP000623795"/>
    </source>
</evidence>
<dbReference type="GO" id="GO:0016746">
    <property type="term" value="F:acyltransferase activity"/>
    <property type="evidence" value="ECO:0007669"/>
    <property type="project" value="UniProtKB-KW"/>
</dbReference>
<dbReference type="InterPro" id="IPR050879">
    <property type="entry name" value="Acyltransferase_3"/>
</dbReference>
<feature type="domain" description="Acyltransferase 3" evidence="2">
    <location>
        <begin position="20"/>
        <end position="331"/>
    </location>
</feature>
<evidence type="ECO:0000259" key="2">
    <source>
        <dbReference type="Pfam" id="PF01757"/>
    </source>
</evidence>
<dbReference type="Pfam" id="PF01757">
    <property type="entry name" value="Acyl_transf_3"/>
    <property type="match status" value="1"/>
</dbReference>
<dbReference type="EMBL" id="WTVN01000029">
    <property type="protein sequence ID" value="NMG45413.1"/>
    <property type="molecule type" value="Genomic_DNA"/>
</dbReference>
<name>A0ABX1Q222_9RHOO</name>
<feature type="transmembrane region" description="Helical" evidence="1">
    <location>
        <begin position="249"/>
        <end position="269"/>
    </location>
</feature>
<feature type="transmembrane region" description="Helical" evidence="1">
    <location>
        <begin position="315"/>
        <end position="336"/>
    </location>
</feature>
<feature type="transmembrane region" description="Helical" evidence="1">
    <location>
        <begin position="100"/>
        <end position="117"/>
    </location>
</feature>
<feature type="transmembrane region" description="Helical" evidence="1">
    <location>
        <begin position="289"/>
        <end position="309"/>
    </location>
</feature>
<reference evidence="3 4" key="1">
    <citation type="submission" date="2019-12" db="EMBL/GenBank/DDBJ databases">
        <title>Comparative genomics gives insights into the taxonomy of the Azoarcus-Aromatoleum group and reveals separate origins of nif in the plant-associated Azoarcus and non-plant-associated Aromatoleum sub-groups.</title>
        <authorList>
            <person name="Lafos M."/>
            <person name="Maluk M."/>
            <person name="Batista M."/>
            <person name="Junghare M."/>
            <person name="Carmona M."/>
            <person name="Faoro H."/>
            <person name="Cruz L.M."/>
            <person name="Battistoni F."/>
            <person name="De Souza E."/>
            <person name="Pedrosa F."/>
            <person name="Chen W.-M."/>
            <person name="Poole P.S."/>
            <person name="Dixon R.A."/>
            <person name="James E.K."/>
        </authorList>
    </citation>
    <scope>NUCLEOTIDE SEQUENCE [LARGE SCALE GENOMIC DNA]</scope>
    <source>
        <strain evidence="3 4">Td21</strain>
    </source>
</reference>
<comment type="caution">
    <text evidence="3">The sequence shown here is derived from an EMBL/GenBank/DDBJ whole genome shotgun (WGS) entry which is preliminary data.</text>
</comment>
<organism evidence="3 4">
    <name type="scientific">Aromatoleum toluvorans</name>
    <dbReference type="NCBI Taxonomy" id="92002"/>
    <lineage>
        <taxon>Bacteria</taxon>
        <taxon>Pseudomonadati</taxon>
        <taxon>Pseudomonadota</taxon>
        <taxon>Betaproteobacteria</taxon>
        <taxon>Rhodocyclales</taxon>
        <taxon>Rhodocyclaceae</taxon>
        <taxon>Aromatoleum</taxon>
    </lineage>
</organism>
<keyword evidence="4" id="KW-1185">Reference proteome</keyword>
<feature type="transmembrane region" description="Helical" evidence="1">
    <location>
        <begin position="21"/>
        <end position="41"/>
    </location>
</feature>
<keyword evidence="3" id="KW-0012">Acyltransferase</keyword>
<accession>A0ABX1Q222</accession>
<feature type="transmembrane region" description="Helical" evidence="1">
    <location>
        <begin position="146"/>
        <end position="168"/>
    </location>
</feature>
<feature type="transmembrane region" description="Helical" evidence="1">
    <location>
        <begin position="220"/>
        <end position="243"/>
    </location>
</feature>